<dbReference type="EMBL" id="BAAAQW010000003">
    <property type="protein sequence ID" value="GAA2199051.1"/>
    <property type="molecule type" value="Genomic_DNA"/>
</dbReference>
<keyword evidence="2" id="KW-1133">Transmembrane helix</keyword>
<reference evidence="3 4" key="1">
    <citation type="journal article" date="2019" name="Int. J. Syst. Evol. Microbiol.">
        <title>The Global Catalogue of Microorganisms (GCM) 10K type strain sequencing project: providing services to taxonomists for standard genome sequencing and annotation.</title>
        <authorList>
            <consortium name="The Broad Institute Genomics Platform"/>
            <consortium name="The Broad Institute Genome Sequencing Center for Infectious Disease"/>
            <person name="Wu L."/>
            <person name="Ma J."/>
        </authorList>
    </citation>
    <scope>NUCLEOTIDE SEQUENCE [LARGE SCALE GENOMIC DNA]</scope>
    <source>
        <strain evidence="3 4">JCM 16034</strain>
    </source>
</reference>
<protein>
    <submittedName>
        <fullName evidence="3">Uncharacterized protein</fullName>
    </submittedName>
</protein>
<feature type="region of interest" description="Disordered" evidence="1">
    <location>
        <begin position="1"/>
        <end position="24"/>
    </location>
</feature>
<keyword evidence="2" id="KW-0812">Transmembrane</keyword>
<evidence type="ECO:0000256" key="1">
    <source>
        <dbReference type="SAM" id="MobiDB-lite"/>
    </source>
</evidence>
<feature type="compositionally biased region" description="Low complexity" evidence="1">
    <location>
        <begin position="63"/>
        <end position="104"/>
    </location>
</feature>
<feature type="transmembrane region" description="Helical" evidence="2">
    <location>
        <begin position="33"/>
        <end position="51"/>
    </location>
</feature>
<dbReference type="Proteomes" id="UP001500432">
    <property type="component" value="Unassembled WGS sequence"/>
</dbReference>
<sequence>MARKANTGPTPQRPSGQGPEAKAKRPFWKKKRFIIPAALLFLIIIISALSGRGGNTSQPSANQASETASPSATTQPAAPSPSQTAPAPAATQPAPAPKTTQAAPAPAPKIQPFTRNGAGDDVFNIDLGGNPAIVMFDCPACSSNTVLQTNGRDSLLVNTIGAYKGSHLIDTSKTSNTTELTVKADGDWTVTITDPSTAPRTDGPAQGHGDAVVYMEAKSSKASITNTGKGNFVVTGYASAFPQLAVNEIGSYKGTVPLSLPAFVQVISEGDWTITPG</sequence>
<proteinExistence type="predicted"/>
<keyword evidence="4" id="KW-1185">Reference proteome</keyword>
<keyword evidence="2" id="KW-0472">Membrane</keyword>
<evidence type="ECO:0000256" key="2">
    <source>
        <dbReference type="SAM" id="Phobius"/>
    </source>
</evidence>
<comment type="caution">
    <text evidence="3">The sequence shown here is derived from an EMBL/GenBank/DDBJ whole genome shotgun (WGS) entry which is preliminary data.</text>
</comment>
<accession>A0ABN3BRE4</accession>
<dbReference type="RefSeq" id="WP_344298938.1">
    <property type="nucleotide sequence ID" value="NZ_BAAAQW010000003.1"/>
</dbReference>
<name>A0ABN3BRE4_9MICC</name>
<feature type="region of interest" description="Disordered" evidence="1">
    <location>
        <begin position="52"/>
        <end position="115"/>
    </location>
</feature>
<organism evidence="3 4">
    <name type="scientific">Sinomonas flava</name>
    <dbReference type="NCBI Taxonomy" id="496857"/>
    <lineage>
        <taxon>Bacteria</taxon>
        <taxon>Bacillati</taxon>
        <taxon>Actinomycetota</taxon>
        <taxon>Actinomycetes</taxon>
        <taxon>Micrococcales</taxon>
        <taxon>Micrococcaceae</taxon>
        <taxon>Sinomonas</taxon>
    </lineage>
</organism>
<evidence type="ECO:0000313" key="4">
    <source>
        <dbReference type="Proteomes" id="UP001500432"/>
    </source>
</evidence>
<gene>
    <name evidence="3" type="ORF">GCM10009849_14060</name>
</gene>
<evidence type="ECO:0000313" key="3">
    <source>
        <dbReference type="EMBL" id="GAA2199051.1"/>
    </source>
</evidence>